<name>A0A087CWW1_9BIFI</name>
<feature type="region of interest" description="Disordered" evidence="1">
    <location>
        <begin position="100"/>
        <end position="201"/>
    </location>
</feature>
<organism evidence="2 3">
    <name type="scientific">Bifidobacterium pullorum subsp. saeculare DSM 6531 = LMG 14934</name>
    <dbReference type="NCBI Taxonomy" id="1437611"/>
    <lineage>
        <taxon>Bacteria</taxon>
        <taxon>Bacillati</taxon>
        <taxon>Actinomycetota</taxon>
        <taxon>Actinomycetes</taxon>
        <taxon>Bifidobacteriales</taxon>
        <taxon>Bifidobacteriaceae</taxon>
        <taxon>Bifidobacterium</taxon>
    </lineage>
</organism>
<gene>
    <name evidence="2" type="ORF">BSAE_0939</name>
</gene>
<dbReference type="EMBL" id="JGZM01000004">
    <property type="protein sequence ID" value="KFI87761.1"/>
    <property type="molecule type" value="Genomic_DNA"/>
</dbReference>
<evidence type="ECO:0000256" key="1">
    <source>
        <dbReference type="SAM" id="MobiDB-lite"/>
    </source>
</evidence>
<dbReference type="AlphaFoldDB" id="A0A087CWW1"/>
<reference evidence="2 3" key="1">
    <citation type="submission" date="2014-03" db="EMBL/GenBank/DDBJ databases">
        <title>Genomics of Bifidobacteria.</title>
        <authorList>
            <person name="Ventura M."/>
            <person name="Milani C."/>
            <person name="Lugli G.A."/>
        </authorList>
    </citation>
    <scope>NUCLEOTIDE SEQUENCE [LARGE SCALE GENOMIC DNA]</scope>
    <source>
        <strain evidence="2 3">LMG 14934</strain>
    </source>
</reference>
<feature type="compositionally biased region" description="Low complexity" evidence="1">
    <location>
        <begin position="116"/>
        <end position="126"/>
    </location>
</feature>
<evidence type="ECO:0000313" key="2">
    <source>
        <dbReference type="EMBL" id="KFI87761.1"/>
    </source>
</evidence>
<feature type="compositionally biased region" description="Basic and acidic residues" evidence="1">
    <location>
        <begin position="127"/>
        <end position="139"/>
    </location>
</feature>
<feature type="compositionally biased region" description="Polar residues" evidence="1">
    <location>
        <begin position="140"/>
        <end position="162"/>
    </location>
</feature>
<protein>
    <submittedName>
        <fullName evidence="2">Transcriptional regulator</fullName>
    </submittedName>
</protein>
<dbReference type="Gene3D" id="3.40.630.190">
    <property type="entry name" value="LCP protein"/>
    <property type="match status" value="1"/>
</dbReference>
<accession>A0A087CWW1</accession>
<sequence length="227" mass="24098">MRTTRQQYLIKQLLHEATSKNLFTQSGQLYQLAKTALQSLNLSEGLADITSLVGLATSMVNPSTDRLYSQTVPITTAPQDPNRVVWAPKAANVWARLQQGQPLVDQPDSTAKDTTGDSSDSGTVESDSSKGSDPTDKNSEPVSSPNITDTQNTAGEASNPSADTRETPTTPQPDPVSGLITDEYGNLIDPETGGTVDPETGAIRDTETGQFVGLADQYLNNVVCAVS</sequence>
<evidence type="ECO:0000313" key="3">
    <source>
        <dbReference type="Proteomes" id="UP000029040"/>
    </source>
</evidence>
<proteinExistence type="predicted"/>
<dbReference type="RefSeq" id="WP_051915903.1">
    <property type="nucleotide sequence ID" value="NZ_JDTM01000005.1"/>
</dbReference>
<comment type="caution">
    <text evidence="2">The sequence shown here is derived from an EMBL/GenBank/DDBJ whole genome shotgun (WGS) entry which is preliminary data.</text>
</comment>
<dbReference type="Proteomes" id="UP000029040">
    <property type="component" value="Unassembled WGS sequence"/>
</dbReference>